<dbReference type="EMBL" id="OX459120">
    <property type="protein sequence ID" value="CAI9098414.1"/>
    <property type="molecule type" value="Genomic_DNA"/>
</dbReference>
<feature type="active site" evidence="12">
    <location>
        <position position="376"/>
    </location>
</feature>
<feature type="chain" id="PRO_5043110884" description="Pectinesterase" evidence="13">
    <location>
        <begin position="23"/>
        <end position="540"/>
    </location>
</feature>
<evidence type="ECO:0000256" key="6">
    <source>
        <dbReference type="ARBA" id="ARBA00022512"/>
    </source>
</evidence>
<dbReference type="NCBIfam" id="TIGR01614">
    <property type="entry name" value="PME_inhib"/>
    <property type="match status" value="1"/>
</dbReference>
<keyword evidence="10" id="KW-0961">Cell wall biogenesis/degradation</keyword>
<feature type="domain" description="Pectinesterase inhibitor" evidence="14">
    <location>
        <begin position="25"/>
        <end position="182"/>
    </location>
</feature>
<dbReference type="InterPro" id="IPR011050">
    <property type="entry name" value="Pectin_lyase_fold/virulence"/>
</dbReference>
<comment type="pathway">
    <text evidence="2 13">Glycan metabolism; pectin degradation; 2-dehydro-3-deoxy-D-gluconate from pectin: step 1/5.</text>
</comment>
<dbReference type="InterPro" id="IPR000070">
    <property type="entry name" value="Pectinesterase_cat"/>
</dbReference>
<evidence type="ECO:0000256" key="4">
    <source>
        <dbReference type="ARBA" id="ARBA00007786"/>
    </source>
</evidence>
<feature type="signal peptide" evidence="13">
    <location>
        <begin position="1"/>
        <end position="22"/>
    </location>
</feature>
<reference evidence="15" key="1">
    <citation type="submission" date="2023-03" db="EMBL/GenBank/DDBJ databases">
        <authorList>
            <person name="Julca I."/>
        </authorList>
    </citation>
    <scope>NUCLEOTIDE SEQUENCE</scope>
</reference>
<dbReference type="Pfam" id="PF04043">
    <property type="entry name" value="PMEI"/>
    <property type="match status" value="1"/>
</dbReference>
<name>A0AAV1CS26_OLDCO</name>
<dbReference type="GO" id="GO:0030599">
    <property type="term" value="F:pectinesterase activity"/>
    <property type="evidence" value="ECO:0007669"/>
    <property type="project" value="UniProtKB-UniRule"/>
</dbReference>
<dbReference type="GO" id="GO:0045490">
    <property type="term" value="P:pectin catabolic process"/>
    <property type="evidence" value="ECO:0007669"/>
    <property type="project" value="UniProtKB-UniRule"/>
</dbReference>
<dbReference type="InterPro" id="IPR006501">
    <property type="entry name" value="Pectinesterase_inhib_dom"/>
</dbReference>
<dbReference type="Proteomes" id="UP001161247">
    <property type="component" value="Chromosome 3"/>
</dbReference>
<evidence type="ECO:0000256" key="11">
    <source>
        <dbReference type="ARBA" id="ARBA00047928"/>
    </source>
</evidence>
<proteinExistence type="inferred from homology"/>
<dbReference type="CDD" id="cd15798">
    <property type="entry name" value="PMEI-like_3"/>
    <property type="match status" value="1"/>
</dbReference>
<dbReference type="FunFam" id="2.160.20.10:FF:000001">
    <property type="entry name" value="Pectinesterase"/>
    <property type="match status" value="1"/>
</dbReference>
<evidence type="ECO:0000256" key="12">
    <source>
        <dbReference type="PROSITE-ProRule" id="PRU10040"/>
    </source>
</evidence>
<evidence type="ECO:0000256" key="13">
    <source>
        <dbReference type="RuleBase" id="RU000589"/>
    </source>
</evidence>
<comment type="subcellular location">
    <subcellularLocation>
        <location evidence="1">Secreted</location>
        <location evidence="1">Cell wall</location>
    </subcellularLocation>
</comment>
<dbReference type="InterPro" id="IPR012334">
    <property type="entry name" value="Pectin_lyas_fold"/>
</dbReference>
<comment type="catalytic activity">
    <reaction evidence="11 13">
        <text>[(1-&gt;4)-alpha-D-galacturonosyl methyl ester](n) + n H2O = [(1-&gt;4)-alpha-D-galacturonosyl](n) + n methanol + n H(+)</text>
        <dbReference type="Rhea" id="RHEA:22380"/>
        <dbReference type="Rhea" id="RHEA-COMP:14570"/>
        <dbReference type="Rhea" id="RHEA-COMP:14573"/>
        <dbReference type="ChEBI" id="CHEBI:15377"/>
        <dbReference type="ChEBI" id="CHEBI:15378"/>
        <dbReference type="ChEBI" id="CHEBI:17790"/>
        <dbReference type="ChEBI" id="CHEBI:140522"/>
        <dbReference type="ChEBI" id="CHEBI:140523"/>
        <dbReference type="EC" id="3.1.1.11"/>
    </reaction>
</comment>
<protein>
    <recommendedName>
        <fullName evidence="5 13">Pectinesterase</fullName>
        <ecNumber evidence="5 13">3.1.1.11</ecNumber>
    </recommendedName>
</protein>
<keyword evidence="16" id="KW-1185">Reference proteome</keyword>
<dbReference type="SUPFAM" id="SSF51126">
    <property type="entry name" value="Pectin lyase-like"/>
    <property type="match status" value="1"/>
</dbReference>
<evidence type="ECO:0000256" key="5">
    <source>
        <dbReference type="ARBA" id="ARBA00013229"/>
    </source>
</evidence>
<evidence type="ECO:0000256" key="7">
    <source>
        <dbReference type="ARBA" id="ARBA00022525"/>
    </source>
</evidence>
<evidence type="ECO:0000256" key="2">
    <source>
        <dbReference type="ARBA" id="ARBA00005184"/>
    </source>
</evidence>
<dbReference type="InterPro" id="IPR035513">
    <property type="entry name" value="Invertase/methylesterase_inhib"/>
</dbReference>
<keyword evidence="6" id="KW-0134">Cell wall</keyword>
<dbReference type="Gene3D" id="2.160.20.10">
    <property type="entry name" value="Single-stranded right-handed beta-helix, Pectin lyase-like"/>
    <property type="match status" value="1"/>
</dbReference>
<comment type="similarity">
    <text evidence="3">In the N-terminal section; belongs to the PMEI family.</text>
</comment>
<gene>
    <name evidence="15" type="ORF">OLC1_LOCUS8629</name>
</gene>
<evidence type="ECO:0000313" key="15">
    <source>
        <dbReference type="EMBL" id="CAI9098414.1"/>
    </source>
</evidence>
<dbReference type="PROSITE" id="PS00503">
    <property type="entry name" value="PECTINESTERASE_2"/>
    <property type="match status" value="1"/>
</dbReference>
<evidence type="ECO:0000256" key="1">
    <source>
        <dbReference type="ARBA" id="ARBA00004191"/>
    </source>
</evidence>
<evidence type="ECO:0000256" key="10">
    <source>
        <dbReference type="ARBA" id="ARBA00023316"/>
    </source>
</evidence>
<evidence type="ECO:0000256" key="8">
    <source>
        <dbReference type="ARBA" id="ARBA00022801"/>
    </source>
</evidence>
<keyword evidence="8 13" id="KW-0378">Hydrolase</keyword>
<evidence type="ECO:0000256" key="3">
    <source>
        <dbReference type="ARBA" id="ARBA00006027"/>
    </source>
</evidence>
<accession>A0AAV1CS26</accession>
<dbReference type="Pfam" id="PF01095">
    <property type="entry name" value="Pectinesterase"/>
    <property type="match status" value="1"/>
</dbReference>
<dbReference type="SMART" id="SM00856">
    <property type="entry name" value="PMEI"/>
    <property type="match status" value="1"/>
</dbReference>
<dbReference type="AlphaFoldDB" id="A0AAV1CS26"/>
<dbReference type="SUPFAM" id="SSF101148">
    <property type="entry name" value="Plant invertase/pectin methylesterase inhibitor"/>
    <property type="match status" value="1"/>
</dbReference>
<keyword evidence="9 13" id="KW-0063">Aspartyl esterase</keyword>
<dbReference type="EC" id="3.1.1.11" evidence="5 13"/>
<evidence type="ECO:0000313" key="16">
    <source>
        <dbReference type="Proteomes" id="UP001161247"/>
    </source>
</evidence>
<sequence length="540" mass="58343">MAMAKFIIIMSTCLLYFAISGAAVVEQQYLLTQCGYTRFPQLCADHALSSGELFSEDNSTPTNLMSFLIKKTISENILPVSNFEALSYHFISKEAQDTRTAIGECRELLSMSTKRLNQALEAIKQSPENHKTDIQTWLSAALTYHQTCKDIADTHAASNFYMAEISKKMDYLSQLGSNPLALVNRIVAGSHKNTATATTVKGRGLAEEQQQFPSWVSAKDRKLLQSTTINANVVVAKDGSGDYTTISEAIQAARGGRFVIYVKSGVYNEKIHCNKDGITLVGDGKYSTVISGSSSVGGGSSLQGSATVTISGDGFIAKDIGFQNNAGAGADQAIALLLASDHAVLYRCSLVGYQDTLYALSLRQFYRECDIYGTVDFIFGNAAAVFQNCYLVLRRPRSHGAFNVILANGRTDPGQNTGFSLQSCKITVGSDFSPVKNSFDSYLGRPWKEFSRAVVMQSNIDGEITPKGWAEWPGESGYAKTLYFAEFENMGPGAGTGGRVSWPGHHVLANAEASKFTVANFISGNSWIPSTGVSFVSGLS</sequence>
<dbReference type="InterPro" id="IPR033131">
    <property type="entry name" value="Pectinesterase_Asp_AS"/>
</dbReference>
<dbReference type="GO" id="GO:0042545">
    <property type="term" value="P:cell wall modification"/>
    <property type="evidence" value="ECO:0007669"/>
    <property type="project" value="UniProtKB-UniRule"/>
</dbReference>
<keyword evidence="7" id="KW-0964">Secreted</keyword>
<dbReference type="PANTHER" id="PTHR31707">
    <property type="entry name" value="PECTINESTERASE"/>
    <property type="match status" value="1"/>
</dbReference>
<evidence type="ECO:0000259" key="14">
    <source>
        <dbReference type="SMART" id="SM00856"/>
    </source>
</evidence>
<organism evidence="15 16">
    <name type="scientific">Oldenlandia corymbosa var. corymbosa</name>
    <dbReference type="NCBI Taxonomy" id="529605"/>
    <lineage>
        <taxon>Eukaryota</taxon>
        <taxon>Viridiplantae</taxon>
        <taxon>Streptophyta</taxon>
        <taxon>Embryophyta</taxon>
        <taxon>Tracheophyta</taxon>
        <taxon>Spermatophyta</taxon>
        <taxon>Magnoliopsida</taxon>
        <taxon>eudicotyledons</taxon>
        <taxon>Gunneridae</taxon>
        <taxon>Pentapetalae</taxon>
        <taxon>asterids</taxon>
        <taxon>lamiids</taxon>
        <taxon>Gentianales</taxon>
        <taxon>Rubiaceae</taxon>
        <taxon>Rubioideae</taxon>
        <taxon>Spermacoceae</taxon>
        <taxon>Hedyotis-Oldenlandia complex</taxon>
        <taxon>Oldenlandia</taxon>
    </lineage>
</organism>
<keyword evidence="13" id="KW-0732">Signal</keyword>
<comment type="similarity">
    <text evidence="4">In the C-terminal section; belongs to the pectinesterase family.</text>
</comment>
<evidence type="ECO:0000256" key="9">
    <source>
        <dbReference type="ARBA" id="ARBA00023085"/>
    </source>
</evidence>
<dbReference type="Gene3D" id="1.20.140.40">
    <property type="entry name" value="Invertase/pectin methylesterase inhibitor family protein"/>
    <property type="match status" value="1"/>
</dbReference>
<dbReference type="GO" id="GO:0004857">
    <property type="term" value="F:enzyme inhibitor activity"/>
    <property type="evidence" value="ECO:0007669"/>
    <property type="project" value="InterPro"/>
</dbReference>